<evidence type="ECO:0000256" key="1">
    <source>
        <dbReference type="SAM" id="Phobius"/>
    </source>
</evidence>
<name>A0ABW1LR17_9ACTN</name>
<keyword evidence="1" id="KW-0812">Transmembrane</keyword>
<organism evidence="2 3">
    <name type="scientific">Nocardioides hankookensis</name>
    <dbReference type="NCBI Taxonomy" id="443157"/>
    <lineage>
        <taxon>Bacteria</taxon>
        <taxon>Bacillati</taxon>
        <taxon>Actinomycetota</taxon>
        <taxon>Actinomycetes</taxon>
        <taxon>Propionibacteriales</taxon>
        <taxon>Nocardioidaceae</taxon>
        <taxon>Nocardioides</taxon>
    </lineage>
</organism>
<feature type="transmembrane region" description="Helical" evidence="1">
    <location>
        <begin position="30"/>
        <end position="50"/>
    </location>
</feature>
<reference evidence="3" key="1">
    <citation type="journal article" date="2019" name="Int. J. Syst. Evol. Microbiol.">
        <title>The Global Catalogue of Microorganisms (GCM) 10K type strain sequencing project: providing services to taxonomists for standard genome sequencing and annotation.</title>
        <authorList>
            <consortium name="The Broad Institute Genomics Platform"/>
            <consortium name="The Broad Institute Genome Sequencing Center for Infectious Disease"/>
            <person name="Wu L."/>
            <person name="Ma J."/>
        </authorList>
    </citation>
    <scope>NUCLEOTIDE SEQUENCE [LARGE SCALE GENOMIC DNA]</scope>
    <source>
        <strain evidence="3">CCUG 54522</strain>
    </source>
</reference>
<gene>
    <name evidence="2" type="ORF">ACFPYL_24070</name>
</gene>
<proteinExistence type="predicted"/>
<protein>
    <submittedName>
        <fullName evidence="2">Uncharacterized protein</fullName>
    </submittedName>
</protein>
<comment type="caution">
    <text evidence="2">The sequence shown here is derived from an EMBL/GenBank/DDBJ whole genome shotgun (WGS) entry which is preliminary data.</text>
</comment>
<keyword evidence="3" id="KW-1185">Reference proteome</keyword>
<evidence type="ECO:0000313" key="2">
    <source>
        <dbReference type="EMBL" id="MFC6046183.1"/>
    </source>
</evidence>
<dbReference type="EMBL" id="JBHSRJ010000009">
    <property type="protein sequence ID" value="MFC6046183.1"/>
    <property type="molecule type" value="Genomic_DNA"/>
</dbReference>
<evidence type="ECO:0000313" key="3">
    <source>
        <dbReference type="Proteomes" id="UP001596135"/>
    </source>
</evidence>
<dbReference type="RefSeq" id="WP_379160741.1">
    <property type="nucleotide sequence ID" value="NZ_JBHSRJ010000009.1"/>
</dbReference>
<accession>A0ABW1LR17</accession>
<keyword evidence="1" id="KW-1133">Transmembrane helix</keyword>
<keyword evidence="1" id="KW-0472">Membrane</keyword>
<sequence>MTIAVIVVVSAALVAGAAWGIYGALPDRLEGFIIALAGGALIVSSVLELIDPATDVAPLWTVAV</sequence>
<dbReference type="Proteomes" id="UP001596135">
    <property type="component" value="Unassembled WGS sequence"/>
</dbReference>